<reference evidence="1" key="1">
    <citation type="submission" date="2022-08" db="EMBL/GenBank/DDBJ databases">
        <authorList>
            <person name="Gutierrez-Valencia J."/>
        </authorList>
    </citation>
    <scope>NUCLEOTIDE SEQUENCE</scope>
</reference>
<organism evidence="1 2">
    <name type="scientific">Linum tenue</name>
    <dbReference type="NCBI Taxonomy" id="586396"/>
    <lineage>
        <taxon>Eukaryota</taxon>
        <taxon>Viridiplantae</taxon>
        <taxon>Streptophyta</taxon>
        <taxon>Embryophyta</taxon>
        <taxon>Tracheophyta</taxon>
        <taxon>Spermatophyta</taxon>
        <taxon>Magnoliopsida</taxon>
        <taxon>eudicotyledons</taxon>
        <taxon>Gunneridae</taxon>
        <taxon>Pentapetalae</taxon>
        <taxon>rosids</taxon>
        <taxon>fabids</taxon>
        <taxon>Malpighiales</taxon>
        <taxon>Linaceae</taxon>
        <taxon>Linum</taxon>
    </lineage>
</organism>
<evidence type="ECO:0000313" key="1">
    <source>
        <dbReference type="EMBL" id="CAI0543875.1"/>
    </source>
</evidence>
<evidence type="ECO:0000313" key="2">
    <source>
        <dbReference type="Proteomes" id="UP001154282"/>
    </source>
</evidence>
<name>A0AAV0QG31_9ROSI</name>
<keyword evidence="2" id="KW-1185">Reference proteome</keyword>
<accession>A0AAV0QG31</accession>
<proteinExistence type="predicted"/>
<dbReference type="AlphaFoldDB" id="A0AAV0QG31"/>
<dbReference type="EMBL" id="CAMGYJ010000009">
    <property type="protein sequence ID" value="CAI0543875.1"/>
    <property type="molecule type" value="Genomic_DNA"/>
</dbReference>
<gene>
    <name evidence="1" type="ORF">LITE_LOCUS42979</name>
</gene>
<protein>
    <submittedName>
        <fullName evidence="1">Uncharacterized protein</fullName>
    </submittedName>
</protein>
<feature type="non-terminal residue" evidence="1">
    <location>
        <position position="133"/>
    </location>
</feature>
<comment type="caution">
    <text evidence="1">The sequence shown here is derived from an EMBL/GenBank/DDBJ whole genome shotgun (WGS) entry which is preliminary data.</text>
</comment>
<sequence length="133" mass="15313">MACSGNQQKRLKTEEVTSDATEEQQYMIIKVVRDEDIRNDIGKTRYFDLADHDKVTSFRVPNLLVFQTLQATPVTSSEENRLVRKKALASCFSECVNGCMQLISLYLLMPINMANDHHQNKLHYFLPKKFKAA</sequence>
<dbReference type="Proteomes" id="UP001154282">
    <property type="component" value="Unassembled WGS sequence"/>
</dbReference>